<keyword evidence="8" id="KW-1185">Reference proteome</keyword>
<evidence type="ECO:0000259" key="5">
    <source>
        <dbReference type="PROSITE" id="PS50001"/>
    </source>
</evidence>
<dbReference type="EMBL" id="CATQJA010002665">
    <property type="protein sequence ID" value="CAJ0583088.1"/>
    <property type="molecule type" value="Genomic_DNA"/>
</dbReference>
<evidence type="ECO:0000256" key="2">
    <source>
        <dbReference type="PROSITE-ProRule" id="PRU00191"/>
    </source>
</evidence>
<keyword evidence="2" id="KW-0727">SH2 domain</keyword>
<evidence type="ECO:0000256" key="3">
    <source>
        <dbReference type="PROSITE-ProRule" id="PRU00192"/>
    </source>
</evidence>
<dbReference type="SMART" id="SM00326">
    <property type="entry name" value="SH3"/>
    <property type="match status" value="1"/>
</dbReference>
<sequence>MLRPIRFCSSVITTIVTKSKQYRKRNQPVEAVEEAVDDDKENVEVAPEKQRPDLLIVKPGDCVLAMKERTAAGYGKYKKGDVLVVVEPIGDDHFRGHPFGKKHQMAIYPLSDVFLSVAPEKGMAAIEEEEENYGKVQAEMAINDVITQDSDAPGSSTSKANRNPEAPITIRKSRSRTGLAQRISNRFRRRRSRTPSAPVAAATVEAVPKVKVVEAEEKPAAVVIVTPPPREDQHSPQRPLPQNIVQGIMPGPRPIRNPRDTRNPLISIERELVQRTPRIQAAEPRSRELPIPAGFMERVLHNESQDFYFGAIDHVESAKVLDGCTDGTFFVRYSNARDRNVLVLRYHGQDRHIVIETDTNYQYWIDEGITFKYILDLVIYYRSHDLRCCRIYLALRNQLNRYYVYTAQYDFKRPEEQFLELKVGDVVHVISTAGDARGWWRGVCGIKEGYFPFRYVNPFHKAISNAPLNKRISGL</sequence>
<dbReference type="PROSITE" id="PS50001">
    <property type="entry name" value="SH2"/>
    <property type="match status" value="1"/>
</dbReference>
<dbReference type="SUPFAM" id="SSF50044">
    <property type="entry name" value="SH3-domain"/>
    <property type="match status" value="1"/>
</dbReference>
<feature type="domain" description="SH2" evidence="5">
    <location>
        <begin position="307"/>
        <end position="399"/>
    </location>
</feature>
<dbReference type="Gene3D" id="3.30.505.10">
    <property type="entry name" value="SH2 domain"/>
    <property type="match status" value="1"/>
</dbReference>
<dbReference type="Gene3D" id="2.30.30.40">
    <property type="entry name" value="SH3 Domains"/>
    <property type="match status" value="1"/>
</dbReference>
<dbReference type="PANTHER" id="PTHR45818:SF3">
    <property type="entry name" value="PROTEIN VAV"/>
    <property type="match status" value="1"/>
</dbReference>
<dbReference type="InterPro" id="IPR036860">
    <property type="entry name" value="SH2_dom_sf"/>
</dbReference>
<feature type="domain" description="SH3" evidence="6">
    <location>
        <begin position="400"/>
        <end position="461"/>
    </location>
</feature>
<evidence type="ECO:0008006" key="9">
    <source>
        <dbReference type="Google" id="ProtNLM"/>
    </source>
</evidence>
<dbReference type="PROSITE" id="PS50002">
    <property type="entry name" value="SH3"/>
    <property type="match status" value="1"/>
</dbReference>
<keyword evidence="1 3" id="KW-0728">SH3 domain</keyword>
<dbReference type="Pfam" id="PF00017">
    <property type="entry name" value="SH2"/>
    <property type="match status" value="1"/>
</dbReference>
<dbReference type="AlphaFoldDB" id="A0AA36D8I8"/>
<evidence type="ECO:0000259" key="6">
    <source>
        <dbReference type="PROSITE" id="PS50002"/>
    </source>
</evidence>
<feature type="region of interest" description="Disordered" evidence="4">
    <location>
        <begin position="148"/>
        <end position="176"/>
    </location>
</feature>
<evidence type="ECO:0000256" key="4">
    <source>
        <dbReference type="SAM" id="MobiDB-lite"/>
    </source>
</evidence>
<dbReference type="CDD" id="cd00174">
    <property type="entry name" value="SH3"/>
    <property type="match status" value="1"/>
</dbReference>
<feature type="compositionally biased region" description="Polar residues" evidence="4">
    <location>
        <begin position="148"/>
        <end position="161"/>
    </location>
</feature>
<comment type="caution">
    <text evidence="7">The sequence shown here is derived from an EMBL/GenBank/DDBJ whole genome shotgun (WGS) entry which is preliminary data.</text>
</comment>
<evidence type="ECO:0000313" key="8">
    <source>
        <dbReference type="Proteomes" id="UP001177023"/>
    </source>
</evidence>
<name>A0AA36D8I8_9BILA</name>
<reference evidence="7" key="1">
    <citation type="submission" date="2023-06" db="EMBL/GenBank/DDBJ databases">
        <authorList>
            <person name="Delattre M."/>
        </authorList>
    </citation>
    <scope>NUCLEOTIDE SEQUENCE</scope>
    <source>
        <strain evidence="7">AF72</strain>
    </source>
</reference>
<dbReference type="InterPro" id="IPR036028">
    <property type="entry name" value="SH3-like_dom_sf"/>
</dbReference>
<dbReference type="Proteomes" id="UP001177023">
    <property type="component" value="Unassembled WGS sequence"/>
</dbReference>
<dbReference type="GO" id="GO:0005085">
    <property type="term" value="F:guanyl-nucleotide exchange factor activity"/>
    <property type="evidence" value="ECO:0007669"/>
    <property type="project" value="TreeGrafter"/>
</dbReference>
<feature type="region of interest" description="Disordered" evidence="4">
    <location>
        <begin position="227"/>
        <end position="260"/>
    </location>
</feature>
<dbReference type="GO" id="GO:0005737">
    <property type="term" value="C:cytoplasm"/>
    <property type="evidence" value="ECO:0007669"/>
    <property type="project" value="TreeGrafter"/>
</dbReference>
<dbReference type="InterPro" id="IPR000980">
    <property type="entry name" value="SH2"/>
</dbReference>
<dbReference type="GO" id="GO:0016477">
    <property type="term" value="P:cell migration"/>
    <property type="evidence" value="ECO:0007669"/>
    <property type="project" value="TreeGrafter"/>
</dbReference>
<dbReference type="SUPFAM" id="SSF55550">
    <property type="entry name" value="SH2 domain"/>
    <property type="match status" value="1"/>
</dbReference>
<dbReference type="InterPro" id="IPR001452">
    <property type="entry name" value="SH3_domain"/>
</dbReference>
<accession>A0AA36D8I8</accession>
<gene>
    <name evidence="7" type="ORF">MSPICULIGERA_LOCUS21201</name>
</gene>
<proteinExistence type="predicted"/>
<protein>
    <recommendedName>
        <fullName evidence="9">SH3 domain-containing protein</fullName>
    </recommendedName>
</protein>
<dbReference type="SMART" id="SM00252">
    <property type="entry name" value="SH2"/>
    <property type="match status" value="1"/>
</dbReference>
<evidence type="ECO:0000256" key="1">
    <source>
        <dbReference type="ARBA" id="ARBA00022443"/>
    </source>
</evidence>
<evidence type="ECO:0000313" key="7">
    <source>
        <dbReference type="EMBL" id="CAJ0583088.1"/>
    </source>
</evidence>
<organism evidence="7 8">
    <name type="scientific">Mesorhabditis spiculigera</name>
    <dbReference type="NCBI Taxonomy" id="96644"/>
    <lineage>
        <taxon>Eukaryota</taxon>
        <taxon>Metazoa</taxon>
        <taxon>Ecdysozoa</taxon>
        <taxon>Nematoda</taxon>
        <taxon>Chromadorea</taxon>
        <taxon>Rhabditida</taxon>
        <taxon>Rhabditina</taxon>
        <taxon>Rhabditomorpha</taxon>
        <taxon>Rhabditoidea</taxon>
        <taxon>Rhabditidae</taxon>
        <taxon>Mesorhabditinae</taxon>
        <taxon>Mesorhabditis</taxon>
    </lineage>
</organism>
<dbReference type="PANTHER" id="PTHR45818">
    <property type="entry name" value="PROTEIN VAV"/>
    <property type="match status" value="1"/>
</dbReference>
<dbReference type="Pfam" id="PF00018">
    <property type="entry name" value="SH3_1"/>
    <property type="match status" value="1"/>
</dbReference>
<feature type="non-terminal residue" evidence="7">
    <location>
        <position position="1"/>
    </location>
</feature>